<protein>
    <submittedName>
        <fullName evidence="1">Uncharacterized protein</fullName>
    </submittedName>
</protein>
<evidence type="ECO:0000313" key="1">
    <source>
        <dbReference type="EMBL" id="TDZ16606.1"/>
    </source>
</evidence>
<reference evidence="2" key="2">
    <citation type="journal article" date="2019" name="Mol. Plant Microbe Interact.">
        <title>Genome sequence resources for four phytopathogenic fungi from the Colletotrichum orbiculare species complex.</title>
        <authorList>
            <person name="Gan P."/>
            <person name="Tsushima A."/>
            <person name="Narusaka M."/>
            <person name="Narusaka Y."/>
            <person name="Takano Y."/>
            <person name="Kubo Y."/>
            <person name="Shirasu K."/>
        </authorList>
    </citation>
    <scope>GENOME REANNOTATION</scope>
    <source>
        <strain evidence="2">104-T / ATCC 96160 / CBS 514.97 / LARS 414 / MAFF 240422</strain>
    </source>
</reference>
<proteinExistence type="predicted"/>
<reference evidence="2" key="1">
    <citation type="journal article" date="2013" name="New Phytol.">
        <title>Comparative genomic and transcriptomic analyses reveal the hemibiotrophic stage shift of Colletotrichum fungi.</title>
        <authorList>
            <person name="Gan P."/>
            <person name="Ikeda K."/>
            <person name="Irieda H."/>
            <person name="Narusaka M."/>
            <person name="O'Connell R.J."/>
            <person name="Narusaka Y."/>
            <person name="Takano Y."/>
            <person name="Kubo Y."/>
            <person name="Shirasu K."/>
        </authorList>
    </citation>
    <scope>NUCLEOTIDE SEQUENCE [LARGE SCALE GENOMIC DNA]</scope>
    <source>
        <strain evidence="2">104-T / ATCC 96160 / CBS 514.97 / LARS 414 / MAFF 240422</strain>
    </source>
</reference>
<comment type="caution">
    <text evidence="1">The sequence shown here is derived from an EMBL/GenBank/DDBJ whole genome shotgun (WGS) entry which is preliminary data.</text>
</comment>
<accession>A0A484FG73</accession>
<sequence>MPTFFHLLHLDSGWAKRRAIHLLRGTAVPQTHGLNKDPQAQPLVQCSKCRYWGYDILYVRISVPQIEWRYRQQLPSQLVSSHR</sequence>
<organism evidence="1 2">
    <name type="scientific">Colletotrichum orbiculare (strain 104-T / ATCC 96160 / CBS 514.97 / LARS 414 / MAFF 240422)</name>
    <name type="common">Cucumber anthracnose fungus</name>
    <name type="synonym">Colletotrichum lagenarium</name>
    <dbReference type="NCBI Taxonomy" id="1213857"/>
    <lineage>
        <taxon>Eukaryota</taxon>
        <taxon>Fungi</taxon>
        <taxon>Dikarya</taxon>
        <taxon>Ascomycota</taxon>
        <taxon>Pezizomycotina</taxon>
        <taxon>Sordariomycetes</taxon>
        <taxon>Hypocreomycetidae</taxon>
        <taxon>Glomerellales</taxon>
        <taxon>Glomerellaceae</taxon>
        <taxon>Colletotrichum</taxon>
        <taxon>Colletotrichum orbiculare species complex</taxon>
    </lineage>
</organism>
<keyword evidence="2" id="KW-1185">Reference proteome</keyword>
<name>A0A484FG73_COLOR</name>
<evidence type="ECO:0000313" key="2">
    <source>
        <dbReference type="Proteomes" id="UP000014480"/>
    </source>
</evidence>
<dbReference type="EMBL" id="AMCV02000034">
    <property type="protein sequence ID" value="TDZ16606.1"/>
    <property type="molecule type" value="Genomic_DNA"/>
</dbReference>
<gene>
    <name evidence="1" type="ORF">Cob_v010531</name>
</gene>
<dbReference type="AlphaFoldDB" id="A0A484FG73"/>
<dbReference type="Proteomes" id="UP000014480">
    <property type="component" value="Unassembled WGS sequence"/>
</dbReference>